<keyword evidence="6" id="KW-0119">Carbohydrate metabolism</keyword>
<dbReference type="EMBL" id="KZ084187">
    <property type="protein sequence ID" value="OSC96355.1"/>
    <property type="molecule type" value="Genomic_DNA"/>
</dbReference>
<evidence type="ECO:0000256" key="1">
    <source>
        <dbReference type="ARBA" id="ARBA00001462"/>
    </source>
</evidence>
<keyword evidence="7" id="KW-0326">Glycosidase</keyword>
<dbReference type="OrthoDB" id="3032304at2759"/>
<dbReference type="AlphaFoldDB" id="A0A1Y2I5F7"/>
<dbReference type="SUPFAM" id="SSF51011">
    <property type="entry name" value="Glycosyl hydrolase domain"/>
    <property type="match status" value="1"/>
</dbReference>
<dbReference type="PANTHER" id="PTHR43576">
    <property type="entry name" value="ALPHA-L-ARABINOFURANOSIDASE C-RELATED"/>
    <property type="match status" value="1"/>
</dbReference>
<name>A0A1Y2I5F7_TRAC3</name>
<dbReference type="Pfam" id="PF06964">
    <property type="entry name" value="Alpha-L-AF_C"/>
    <property type="match status" value="1"/>
</dbReference>
<comment type="pathway">
    <text evidence="2">Glycan metabolism; L-arabinan degradation.</text>
</comment>
<evidence type="ECO:0000259" key="9">
    <source>
        <dbReference type="SMART" id="SM00813"/>
    </source>
</evidence>
<keyword evidence="5 10" id="KW-0378">Hydrolase</keyword>
<evidence type="ECO:0000313" key="10">
    <source>
        <dbReference type="EMBL" id="OSC96355.1"/>
    </source>
</evidence>
<dbReference type="GO" id="GO:0046556">
    <property type="term" value="F:alpha-L-arabinofuranosidase activity"/>
    <property type="evidence" value="ECO:0007669"/>
    <property type="project" value="UniProtKB-EC"/>
</dbReference>
<dbReference type="UniPathway" id="UPA00667"/>
<evidence type="ECO:0000256" key="2">
    <source>
        <dbReference type="ARBA" id="ARBA00004834"/>
    </source>
</evidence>
<evidence type="ECO:0000256" key="4">
    <source>
        <dbReference type="ARBA" id="ARBA00012670"/>
    </source>
</evidence>
<gene>
    <name evidence="10" type="ORF">PYCCODRAFT_1462467</name>
</gene>
<dbReference type="STRING" id="1353009.A0A1Y2I5F7"/>
<evidence type="ECO:0000256" key="7">
    <source>
        <dbReference type="ARBA" id="ARBA00023295"/>
    </source>
</evidence>
<evidence type="ECO:0000256" key="3">
    <source>
        <dbReference type="ARBA" id="ARBA00007186"/>
    </source>
</evidence>
<dbReference type="GO" id="GO:0031222">
    <property type="term" value="P:arabinan catabolic process"/>
    <property type="evidence" value="ECO:0007669"/>
    <property type="project" value="UniProtKB-UniPathway"/>
</dbReference>
<dbReference type="GO" id="GO:0046373">
    <property type="term" value="P:L-arabinose metabolic process"/>
    <property type="evidence" value="ECO:0007669"/>
    <property type="project" value="InterPro"/>
</dbReference>
<evidence type="ECO:0000256" key="8">
    <source>
        <dbReference type="ARBA" id="ARBA00037415"/>
    </source>
</evidence>
<dbReference type="InterPro" id="IPR017853">
    <property type="entry name" value="GH"/>
</dbReference>
<dbReference type="EC" id="3.2.1.55" evidence="4"/>
<dbReference type="InterPro" id="IPR055235">
    <property type="entry name" value="ASD1_cat"/>
</dbReference>
<accession>A0A1Y2I5F7</accession>
<keyword evidence="11" id="KW-1185">Reference proteome</keyword>
<dbReference type="SUPFAM" id="SSF51445">
    <property type="entry name" value="(Trans)glycosidases"/>
    <property type="match status" value="1"/>
</dbReference>
<dbReference type="InterPro" id="IPR013780">
    <property type="entry name" value="Glyco_hydro_b"/>
</dbReference>
<dbReference type="InterPro" id="IPR010720">
    <property type="entry name" value="Alpha-L-AF_C"/>
</dbReference>
<dbReference type="SMART" id="SM00813">
    <property type="entry name" value="Alpha-L-AF_C"/>
    <property type="match status" value="1"/>
</dbReference>
<dbReference type="PANTHER" id="PTHR43576:SF3">
    <property type="entry name" value="ALPHA-L-ARABINOFURANOSIDASE C"/>
    <property type="match status" value="1"/>
</dbReference>
<evidence type="ECO:0000313" key="11">
    <source>
        <dbReference type="Proteomes" id="UP000193067"/>
    </source>
</evidence>
<comment type="similarity">
    <text evidence="3">Belongs to the glycosyl hydrolase 51 family.</text>
</comment>
<comment type="function">
    <text evidence="8">Alpha-L-arabinofuranosidase involved in the degradation of arabinoxylan, a major component of plant hemicellulose. Acts only on small linear 1,5-alpha-linked L-arabinofuranosyl oligosaccharides.</text>
</comment>
<dbReference type="Gene3D" id="2.60.40.1180">
    <property type="entry name" value="Golgi alpha-mannosidase II"/>
    <property type="match status" value="1"/>
</dbReference>
<sequence>MATGTTSPQSSPAPALDIFPSAPIAPVSPYIFSGFLEHLGRCIYGGILPATPTTFPHTPRRPCPADQFVETPRALLTPEGFRADVLAVLRDELQVPLVRWPGGNFVSSYNWKDGVGPREERKRRPELAWGGEESNLFGTDEFIAWCRVAKIEPYIVLNMGTGTLEDALHWIEYCNGTGDTYYANLRRKNTGRDEPHNVKYWGLGNEVWGEWQVGQQSASEYATKARQWAHAIRLVDPSVILVGCGETGVNQWDDVVLDALVDKIQMHSVEAVCSIHLYTGFGPRDRSETEKEYGRSVYGPDAAEYSIEVCKGLINKARFAKNVGKPIKIAFDEYGVWDETVGTPENGLEQFYTLADALAMASWLNVFVRQADIVDMACIAQSVNVISPLITSPTGLFRQTIYWPLFLFSRYMRGGTSVRVSLTSPAYAGETLPGWISSIKGAPKDLDASAVLHEDAATRARSLRVAVVNRSEATAYEVPIRVAFEKRVGEEVEVHELWHEDVRARNGWGSEEEVCVKARKGSWDGKWTFREHSFTLLVFKLQ</sequence>
<evidence type="ECO:0000256" key="5">
    <source>
        <dbReference type="ARBA" id="ARBA00022801"/>
    </source>
</evidence>
<evidence type="ECO:0000256" key="6">
    <source>
        <dbReference type="ARBA" id="ARBA00023277"/>
    </source>
</evidence>
<dbReference type="Proteomes" id="UP000193067">
    <property type="component" value="Unassembled WGS sequence"/>
</dbReference>
<dbReference type="Pfam" id="PF22848">
    <property type="entry name" value="ASD1_dom"/>
    <property type="match status" value="1"/>
</dbReference>
<reference evidence="10 11" key="1">
    <citation type="journal article" date="2015" name="Biotechnol. Biofuels">
        <title>Enhanced degradation of softwood versus hardwood by the white-rot fungus Pycnoporus coccineus.</title>
        <authorList>
            <person name="Couturier M."/>
            <person name="Navarro D."/>
            <person name="Chevret D."/>
            <person name="Henrissat B."/>
            <person name="Piumi F."/>
            <person name="Ruiz-Duenas F.J."/>
            <person name="Martinez A.T."/>
            <person name="Grigoriev I.V."/>
            <person name="Riley R."/>
            <person name="Lipzen A."/>
            <person name="Berrin J.G."/>
            <person name="Master E.R."/>
            <person name="Rosso M.N."/>
        </authorList>
    </citation>
    <scope>NUCLEOTIDE SEQUENCE [LARGE SCALE GENOMIC DNA]</scope>
    <source>
        <strain evidence="10 11">BRFM310</strain>
    </source>
</reference>
<proteinExistence type="inferred from homology"/>
<comment type="catalytic activity">
    <reaction evidence="1">
        <text>Hydrolysis of terminal non-reducing alpha-L-arabinofuranoside residues in alpha-L-arabinosides.</text>
        <dbReference type="EC" id="3.2.1.55"/>
    </reaction>
</comment>
<protein>
    <recommendedName>
        <fullName evidence="4">non-reducing end alpha-L-arabinofuranosidase</fullName>
        <ecNumber evidence="4">3.2.1.55</ecNumber>
    </recommendedName>
</protein>
<feature type="domain" description="Alpha-L-arabinofuranosidase C-terminal" evidence="9">
    <location>
        <begin position="332"/>
        <end position="533"/>
    </location>
</feature>
<dbReference type="Gene3D" id="3.20.20.80">
    <property type="entry name" value="Glycosidases"/>
    <property type="match status" value="1"/>
</dbReference>
<organism evidence="10 11">
    <name type="scientific">Trametes coccinea (strain BRFM310)</name>
    <name type="common">Pycnoporus coccineus</name>
    <dbReference type="NCBI Taxonomy" id="1353009"/>
    <lineage>
        <taxon>Eukaryota</taxon>
        <taxon>Fungi</taxon>
        <taxon>Dikarya</taxon>
        <taxon>Basidiomycota</taxon>
        <taxon>Agaricomycotina</taxon>
        <taxon>Agaricomycetes</taxon>
        <taxon>Polyporales</taxon>
        <taxon>Polyporaceae</taxon>
        <taxon>Trametes</taxon>
    </lineage>
</organism>